<dbReference type="Proteomes" id="UP000486351">
    <property type="component" value="Unassembled WGS sequence"/>
</dbReference>
<proteinExistence type="predicted"/>
<accession>A0A6G0R1D5</accession>
<dbReference type="AlphaFoldDB" id="A0A6G0R1D5"/>
<evidence type="ECO:0000313" key="2">
    <source>
        <dbReference type="Proteomes" id="UP000486351"/>
    </source>
</evidence>
<reference evidence="1 2" key="1">
    <citation type="submission" date="2018-09" db="EMBL/GenBank/DDBJ databases">
        <title>Genomic investigation of the strawberry pathogen Phytophthora fragariae indicates pathogenicity is determined by transcriptional variation in three key races.</title>
        <authorList>
            <person name="Adams T.M."/>
            <person name="Armitage A.D."/>
            <person name="Sobczyk M.K."/>
            <person name="Bates H.J."/>
            <person name="Dunwell J.M."/>
            <person name="Nellist C.F."/>
            <person name="Harrison R.J."/>
        </authorList>
    </citation>
    <scope>NUCLEOTIDE SEQUENCE [LARGE SCALE GENOMIC DNA]</scope>
    <source>
        <strain evidence="1 2">NOV-77</strain>
    </source>
</reference>
<comment type="caution">
    <text evidence="1">The sequence shown here is derived from an EMBL/GenBank/DDBJ whole genome shotgun (WGS) entry which is preliminary data.</text>
</comment>
<evidence type="ECO:0000313" key="1">
    <source>
        <dbReference type="EMBL" id="KAE9313241.1"/>
    </source>
</evidence>
<organism evidence="1 2">
    <name type="scientific">Phytophthora fragariae</name>
    <dbReference type="NCBI Taxonomy" id="53985"/>
    <lineage>
        <taxon>Eukaryota</taxon>
        <taxon>Sar</taxon>
        <taxon>Stramenopiles</taxon>
        <taxon>Oomycota</taxon>
        <taxon>Peronosporomycetes</taxon>
        <taxon>Peronosporales</taxon>
        <taxon>Peronosporaceae</taxon>
        <taxon>Phytophthora</taxon>
    </lineage>
</organism>
<dbReference type="EMBL" id="QXFY01001621">
    <property type="protein sequence ID" value="KAE9313241.1"/>
    <property type="molecule type" value="Genomic_DNA"/>
</dbReference>
<protein>
    <submittedName>
        <fullName evidence="1">Uncharacterized protein</fullName>
    </submittedName>
</protein>
<gene>
    <name evidence="1" type="ORF">PF008_g19784</name>
</gene>
<sequence length="95" mass="10499">MSMTVYEEFVKVCPEVRAVSLEEPLTCKGVDGKPIERQLDLFVANAAQNEQDDEFDDVDEPQIGSSAVLSEDLLAAVETLIEIAIEKGFPKEKLI</sequence>
<name>A0A6G0R1D5_9STRA</name>